<dbReference type="SUPFAM" id="SSF54637">
    <property type="entry name" value="Thioesterase/thiol ester dehydrase-isomerase"/>
    <property type="match status" value="1"/>
</dbReference>
<evidence type="ECO:0000313" key="2">
    <source>
        <dbReference type="Proteomes" id="UP000029964"/>
    </source>
</evidence>
<dbReference type="Proteomes" id="UP000029964">
    <property type="component" value="Unassembled WGS sequence"/>
</dbReference>
<accession>A0A086SXN9</accession>
<dbReference type="GO" id="GO:0005739">
    <property type="term" value="C:mitochondrion"/>
    <property type="evidence" value="ECO:0007669"/>
    <property type="project" value="TreeGrafter"/>
</dbReference>
<dbReference type="InterPro" id="IPR029069">
    <property type="entry name" value="HotDog_dom_sf"/>
</dbReference>
<organism evidence="1 2">
    <name type="scientific">Hapsidospora chrysogenum (strain ATCC 11550 / CBS 779.69 / DSM 880 / IAM 14645 / JCM 23072 / IMI 49137)</name>
    <name type="common">Acremonium chrysogenum</name>
    <dbReference type="NCBI Taxonomy" id="857340"/>
    <lineage>
        <taxon>Eukaryota</taxon>
        <taxon>Fungi</taxon>
        <taxon>Dikarya</taxon>
        <taxon>Ascomycota</taxon>
        <taxon>Pezizomycotina</taxon>
        <taxon>Sordariomycetes</taxon>
        <taxon>Hypocreomycetidae</taxon>
        <taxon>Hypocreales</taxon>
        <taxon>Bionectriaceae</taxon>
        <taxon>Hapsidospora</taxon>
    </lineage>
</organism>
<keyword evidence="2" id="KW-1185">Reference proteome</keyword>
<comment type="caution">
    <text evidence="1">The sequence shown here is derived from an EMBL/GenBank/DDBJ whole genome shotgun (WGS) entry which is preliminary data.</text>
</comment>
<gene>
    <name evidence="1" type="ORF">ACRE_073880</name>
</gene>
<protein>
    <submittedName>
        <fullName evidence="1">Uncharacterized protein</fullName>
    </submittedName>
</protein>
<dbReference type="HOGENOM" id="CLU_028690_0_1_1"/>
<dbReference type="PANTHER" id="PTHR28152">
    <property type="entry name" value="HYDROXYACYL-THIOESTER DEHYDRATASE TYPE 2, MITOCHONDRIAL"/>
    <property type="match status" value="1"/>
</dbReference>
<dbReference type="PANTHER" id="PTHR28152:SF2">
    <property type="entry name" value="N-TERMINAL OF MAOC-LIKE DEHYDRATASE DOMAIN-CONTAINING PROTEIN"/>
    <property type="match status" value="1"/>
</dbReference>
<dbReference type="GO" id="GO:0019171">
    <property type="term" value="F:(3R)-hydroxyacyl-[acyl-carrier-protein] dehydratase activity"/>
    <property type="evidence" value="ECO:0007669"/>
    <property type="project" value="TreeGrafter"/>
</dbReference>
<evidence type="ECO:0000313" key="1">
    <source>
        <dbReference type="EMBL" id="KFH41871.1"/>
    </source>
</evidence>
<dbReference type="EMBL" id="JPKY01000111">
    <property type="protein sequence ID" value="KFH41871.1"/>
    <property type="molecule type" value="Genomic_DNA"/>
</dbReference>
<dbReference type="AlphaFoldDB" id="A0A086SXN9"/>
<dbReference type="STRING" id="857340.A0A086SXN9"/>
<name>A0A086SXN9_HAPC1</name>
<dbReference type="InterPro" id="IPR052741">
    <property type="entry name" value="Mitochondrial_HTD2"/>
</dbReference>
<dbReference type="Gene3D" id="3.10.129.10">
    <property type="entry name" value="Hotdog Thioesterase"/>
    <property type="match status" value="1"/>
</dbReference>
<dbReference type="OrthoDB" id="3257538at2759"/>
<proteinExistence type="predicted"/>
<reference evidence="2" key="1">
    <citation type="journal article" date="2014" name="Genome Announc.">
        <title>Genome sequence and annotation of Acremonium chrysogenum, producer of the beta-lactam antibiotic cephalosporin C.</title>
        <authorList>
            <person name="Terfehr D."/>
            <person name="Dahlmann T.A."/>
            <person name="Specht T."/>
            <person name="Zadra I."/>
            <person name="Kuernsteiner H."/>
            <person name="Kueck U."/>
        </authorList>
    </citation>
    <scope>NUCLEOTIDE SEQUENCE [LARGE SCALE GENOMIC DNA]</scope>
    <source>
        <strain evidence="2">ATCC 11550 / CBS 779.69 / DSM 880 / IAM 14645 / JCM 23072 / IMI 49137</strain>
    </source>
</reference>
<sequence>MRSADAMRPARRVAHRTTRCQHRAFSISVPRCYSAHGLTARGAADRLVSEFGGKSVTRRQLLDGNQLQKLALTLGRPRIGAVNISEDAPPTGTPVPPGYHLVYFTPNGMEDELGADGTDRTFNAPSPFTRRMWAGGTMKWPGAGSENSGDSPLLRVGDVAEERTRLVSATVKKSRSAGEMVLVEVEREFWTSRGLALVDQRSWIFRPELDLEVEAEPPKPLDVDIRGPTEIKDIHYNEDWTRRVEGHPGLVVHGPLNLINMLDYWRDVHSDGKDPREISYRAMSPVYAGETYSIRTEGVSMTDRGRSLDVLADKNGVVCMKGHIVG</sequence>